<dbReference type="EMBL" id="CAKOFQ010006698">
    <property type="protein sequence ID" value="CAH1961976.1"/>
    <property type="molecule type" value="Genomic_DNA"/>
</dbReference>
<evidence type="ECO:0000313" key="1">
    <source>
        <dbReference type="EMBL" id="CAH1961976.1"/>
    </source>
</evidence>
<protein>
    <submittedName>
        <fullName evidence="1">Uncharacterized protein</fullName>
    </submittedName>
</protein>
<organism evidence="1 2">
    <name type="scientific">Acanthoscelides obtectus</name>
    <name type="common">Bean weevil</name>
    <name type="synonym">Bruchus obtectus</name>
    <dbReference type="NCBI Taxonomy" id="200917"/>
    <lineage>
        <taxon>Eukaryota</taxon>
        <taxon>Metazoa</taxon>
        <taxon>Ecdysozoa</taxon>
        <taxon>Arthropoda</taxon>
        <taxon>Hexapoda</taxon>
        <taxon>Insecta</taxon>
        <taxon>Pterygota</taxon>
        <taxon>Neoptera</taxon>
        <taxon>Endopterygota</taxon>
        <taxon>Coleoptera</taxon>
        <taxon>Polyphaga</taxon>
        <taxon>Cucujiformia</taxon>
        <taxon>Chrysomeloidea</taxon>
        <taxon>Chrysomelidae</taxon>
        <taxon>Bruchinae</taxon>
        <taxon>Bruchini</taxon>
        <taxon>Acanthoscelides</taxon>
    </lineage>
</organism>
<dbReference type="Proteomes" id="UP001152888">
    <property type="component" value="Unassembled WGS sequence"/>
</dbReference>
<keyword evidence="2" id="KW-1185">Reference proteome</keyword>
<reference evidence="1" key="1">
    <citation type="submission" date="2022-03" db="EMBL/GenBank/DDBJ databases">
        <authorList>
            <person name="Sayadi A."/>
        </authorList>
    </citation>
    <scope>NUCLEOTIDE SEQUENCE</scope>
</reference>
<dbReference type="AlphaFoldDB" id="A0A9P0JWN5"/>
<accession>A0A9P0JWN5</accession>
<name>A0A9P0JWN5_ACAOB</name>
<proteinExistence type="predicted"/>
<evidence type="ECO:0000313" key="2">
    <source>
        <dbReference type="Proteomes" id="UP001152888"/>
    </source>
</evidence>
<gene>
    <name evidence="1" type="ORF">ACAOBT_LOCUS4429</name>
</gene>
<comment type="caution">
    <text evidence="1">The sequence shown here is derived from an EMBL/GenBank/DDBJ whole genome shotgun (WGS) entry which is preliminary data.</text>
</comment>
<sequence>MCNHCNLYENCLFCSSRACLQVEGFSVDSPLWRGLIKSRSCHDFQSHCLLQHWQSQKRTLKQQFSYG</sequence>